<proteinExistence type="predicted"/>
<feature type="region of interest" description="Disordered" evidence="1">
    <location>
        <begin position="1"/>
        <end position="23"/>
    </location>
</feature>
<sequence>MKLLRSKSSNGPTRPMGVPLPRRKSAGFKLEKGIGIDHVKVGMRMVASLAEGIDFPGLKGAALLAYEIVEVADTVKTNKEDCRFVAECVWRLIDALVDSSARSKTMVSNARLTEDINRLGRDLERIIFILQLVASPRLLG</sequence>
<dbReference type="InterPro" id="IPR036537">
    <property type="entry name" value="Adaptor_Cbl_N_dom_sf"/>
</dbReference>
<protein>
    <submittedName>
        <fullName evidence="2">Uncharacterized protein</fullName>
    </submittedName>
</protein>
<name>A0A9P6A6T0_PLEER</name>
<evidence type="ECO:0000313" key="3">
    <source>
        <dbReference type="Proteomes" id="UP000807025"/>
    </source>
</evidence>
<reference evidence="2" key="1">
    <citation type="submission" date="2020-11" db="EMBL/GenBank/DDBJ databases">
        <authorList>
            <consortium name="DOE Joint Genome Institute"/>
            <person name="Ahrendt S."/>
            <person name="Riley R."/>
            <person name="Andreopoulos W."/>
            <person name="Labutti K."/>
            <person name="Pangilinan J."/>
            <person name="Ruiz-Duenas F.J."/>
            <person name="Barrasa J.M."/>
            <person name="Sanchez-Garcia M."/>
            <person name="Camarero S."/>
            <person name="Miyauchi S."/>
            <person name="Serrano A."/>
            <person name="Linde D."/>
            <person name="Babiker R."/>
            <person name="Drula E."/>
            <person name="Ayuso-Fernandez I."/>
            <person name="Pacheco R."/>
            <person name="Padilla G."/>
            <person name="Ferreira P."/>
            <person name="Barriuso J."/>
            <person name="Kellner H."/>
            <person name="Castanera R."/>
            <person name="Alfaro M."/>
            <person name="Ramirez L."/>
            <person name="Pisabarro A.G."/>
            <person name="Kuo A."/>
            <person name="Tritt A."/>
            <person name="Lipzen A."/>
            <person name="He G."/>
            <person name="Yan M."/>
            <person name="Ng V."/>
            <person name="Cullen D."/>
            <person name="Martin F."/>
            <person name="Rosso M.-N."/>
            <person name="Henrissat B."/>
            <person name="Hibbett D."/>
            <person name="Martinez A.T."/>
            <person name="Grigoriev I.V."/>
        </authorList>
    </citation>
    <scope>NUCLEOTIDE SEQUENCE</scope>
    <source>
        <strain evidence="2">ATCC 90797</strain>
    </source>
</reference>
<gene>
    <name evidence="2" type="ORF">BDN71DRAFT_1197116</name>
</gene>
<dbReference type="OrthoDB" id="3012614at2759"/>
<dbReference type="AlphaFoldDB" id="A0A9P6A6T0"/>
<dbReference type="Proteomes" id="UP000807025">
    <property type="component" value="Unassembled WGS sequence"/>
</dbReference>
<accession>A0A9P6A6T0</accession>
<feature type="compositionally biased region" description="Polar residues" evidence="1">
    <location>
        <begin position="1"/>
        <end position="12"/>
    </location>
</feature>
<dbReference type="GO" id="GO:0007166">
    <property type="term" value="P:cell surface receptor signaling pathway"/>
    <property type="evidence" value="ECO:0007669"/>
    <property type="project" value="InterPro"/>
</dbReference>
<dbReference type="EMBL" id="MU154528">
    <property type="protein sequence ID" value="KAF9500306.1"/>
    <property type="molecule type" value="Genomic_DNA"/>
</dbReference>
<evidence type="ECO:0000313" key="2">
    <source>
        <dbReference type="EMBL" id="KAF9500306.1"/>
    </source>
</evidence>
<keyword evidence="3" id="KW-1185">Reference proteome</keyword>
<organism evidence="2 3">
    <name type="scientific">Pleurotus eryngii</name>
    <name type="common">Boletus of the steppes</name>
    <dbReference type="NCBI Taxonomy" id="5323"/>
    <lineage>
        <taxon>Eukaryota</taxon>
        <taxon>Fungi</taxon>
        <taxon>Dikarya</taxon>
        <taxon>Basidiomycota</taxon>
        <taxon>Agaricomycotina</taxon>
        <taxon>Agaricomycetes</taxon>
        <taxon>Agaricomycetidae</taxon>
        <taxon>Agaricales</taxon>
        <taxon>Pleurotineae</taxon>
        <taxon>Pleurotaceae</taxon>
        <taxon>Pleurotus</taxon>
    </lineage>
</organism>
<comment type="caution">
    <text evidence="2">The sequence shown here is derived from an EMBL/GenBank/DDBJ whole genome shotgun (WGS) entry which is preliminary data.</text>
</comment>
<dbReference type="Gene3D" id="1.20.930.20">
    <property type="entry name" value="Adaptor protein Cbl, N-terminal domain"/>
    <property type="match status" value="1"/>
</dbReference>
<dbReference type="CDD" id="cd21037">
    <property type="entry name" value="MLKL_NTD"/>
    <property type="match status" value="1"/>
</dbReference>
<evidence type="ECO:0000256" key="1">
    <source>
        <dbReference type="SAM" id="MobiDB-lite"/>
    </source>
</evidence>
<dbReference type="InterPro" id="IPR059179">
    <property type="entry name" value="MLKL-like_MCAfunc"/>
</dbReference>